<dbReference type="Pfam" id="PF01987">
    <property type="entry name" value="AIM24"/>
    <property type="match status" value="1"/>
</dbReference>
<dbReference type="RefSeq" id="WP_145064253.1">
    <property type="nucleotide sequence ID" value="NZ_CP036287.1"/>
</dbReference>
<reference evidence="1 2" key="1">
    <citation type="submission" date="2019-02" db="EMBL/GenBank/DDBJ databases">
        <title>Deep-cultivation of Planctomycetes and their phenomic and genomic characterization uncovers novel biology.</title>
        <authorList>
            <person name="Wiegand S."/>
            <person name="Jogler M."/>
            <person name="Boedeker C."/>
            <person name="Pinto D."/>
            <person name="Vollmers J."/>
            <person name="Rivas-Marin E."/>
            <person name="Kohn T."/>
            <person name="Peeters S.H."/>
            <person name="Heuer A."/>
            <person name="Rast P."/>
            <person name="Oberbeckmann S."/>
            <person name="Bunk B."/>
            <person name="Jeske O."/>
            <person name="Meyerdierks A."/>
            <person name="Storesund J.E."/>
            <person name="Kallscheuer N."/>
            <person name="Luecker S."/>
            <person name="Lage O.M."/>
            <person name="Pohl T."/>
            <person name="Merkel B.J."/>
            <person name="Hornburger P."/>
            <person name="Mueller R.-W."/>
            <person name="Bruemmer F."/>
            <person name="Labrenz M."/>
            <person name="Spormann A.M."/>
            <person name="Op den Camp H."/>
            <person name="Overmann J."/>
            <person name="Amann R."/>
            <person name="Jetten M.S.M."/>
            <person name="Mascher T."/>
            <person name="Medema M.H."/>
            <person name="Devos D.P."/>
            <person name="Kaster A.-K."/>
            <person name="Ovreas L."/>
            <person name="Rohde M."/>
            <person name="Galperin M.Y."/>
            <person name="Jogler C."/>
        </authorList>
    </citation>
    <scope>NUCLEOTIDE SEQUENCE [LARGE SCALE GENOMIC DNA]</scope>
    <source>
        <strain evidence="1 2">Pla133</strain>
    </source>
</reference>
<gene>
    <name evidence="1" type="ORF">Pla133_14850</name>
</gene>
<dbReference type="InterPro" id="IPR016031">
    <property type="entry name" value="Trp_RNA-bd_attenuator-like_dom"/>
</dbReference>
<dbReference type="Proteomes" id="UP000316921">
    <property type="component" value="Chromosome"/>
</dbReference>
<protein>
    <recommendedName>
        <fullName evidence="3">TIGR00266 family protein</fullName>
    </recommendedName>
</protein>
<dbReference type="KEGG" id="pbap:Pla133_14850"/>
<dbReference type="PANTHER" id="PTHR43657">
    <property type="entry name" value="TRYPTOPHAN RNA-BINDING ATTENUATOR PROTEIN-LIKE PROTEIN"/>
    <property type="match status" value="1"/>
</dbReference>
<keyword evidence="2" id="KW-1185">Reference proteome</keyword>
<dbReference type="EMBL" id="CP036287">
    <property type="protein sequence ID" value="QDU66413.1"/>
    <property type="molecule type" value="Genomic_DNA"/>
</dbReference>
<sequence length="219" mass="23392">MQIQLDGNPDFGRASLVLGSHEVVRTESGAMSFADPGLDLRVVVPGGLLGGLARRLLGGESFFLGEYQGPRGGRLGIAPSLPGEVIHRTLRGETLRLTAGSFLACSEGIATRTRFGGLRSLFSGEGAFLIEVSGEGELLFNAYGAIVERELDGELIVDTGHLVAFEESIEYEISGFGGLKSTLFSGEGLTMRMRGRGRVWLQTRTVRGTAGWVTPYLRG</sequence>
<dbReference type="NCBIfam" id="TIGR00266">
    <property type="entry name" value="TIGR00266 family protein"/>
    <property type="match status" value="1"/>
</dbReference>
<dbReference type="AlphaFoldDB" id="A0A518BHK0"/>
<organism evidence="1 2">
    <name type="scientific">Engelhardtia mirabilis</name>
    <dbReference type="NCBI Taxonomy" id="2528011"/>
    <lineage>
        <taxon>Bacteria</taxon>
        <taxon>Pseudomonadati</taxon>
        <taxon>Planctomycetota</taxon>
        <taxon>Planctomycetia</taxon>
        <taxon>Planctomycetia incertae sedis</taxon>
        <taxon>Engelhardtia</taxon>
    </lineage>
</organism>
<evidence type="ECO:0000313" key="2">
    <source>
        <dbReference type="Proteomes" id="UP000316921"/>
    </source>
</evidence>
<dbReference type="PANTHER" id="PTHR43657:SF1">
    <property type="entry name" value="ALTERED INHERITANCE OF MITOCHONDRIA PROTEIN 24, MITOCHONDRIAL"/>
    <property type="match status" value="1"/>
</dbReference>
<dbReference type="Gene3D" id="3.60.160.10">
    <property type="entry name" value="Mitochondrial biogenesis AIM24"/>
    <property type="match status" value="1"/>
</dbReference>
<proteinExistence type="predicted"/>
<accession>A0A518BHK0</accession>
<evidence type="ECO:0008006" key="3">
    <source>
        <dbReference type="Google" id="ProtNLM"/>
    </source>
</evidence>
<dbReference type="InterPro" id="IPR002838">
    <property type="entry name" value="AIM24"/>
</dbReference>
<dbReference type="SUPFAM" id="SSF51219">
    <property type="entry name" value="TRAP-like"/>
    <property type="match status" value="1"/>
</dbReference>
<dbReference type="InterPro" id="IPR036983">
    <property type="entry name" value="AIM24_sf"/>
</dbReference>
<name>A0A518BHK0_9BACT</name>
<evidence type="ECO:0000313" key="1">
    <source>
        <dbReference type="EMBL" id="QDU66413.1"/>
    </source>
</evidence>